<proteinExistence type="predicted"/>
<dbReference type="AlphaFoldDB" id="A0AAN6YM60"/>
<reference evidence="1" key="1">
    <citation type="journal article" date="2023" name="Mol. Phylogenet. Evol.">
        <title>Genome-scale phylogeny and comparative genomics of the fungal order Sordariales.</title>
        <authorList>
            <person name="Hensen N."/>
            <person name="Bonometti L."/>
            <person name="Westerberg I."/>
            <person name="Brannstrom I.O."/>
            <person name="Guillou S."/>
            <person name="Cros-Aarteil S."/>
            <person name="Calhoun S."/>
            <person name="Haridas S."/>
            <person name="Kuo A."/>
            <person name="Mondo S."/>
            <person name="Pangilinan J."/>
            <person name="Riley R."/>
            <person name="LaButti K."/>
            <person name="Andreopoulos B."/>
            <person name="Lipzen A."/>
            <person name="Chen C."/>
            <person name="Yan M."/>
            <person name="Daum C."/>
            <person name="Ng V."/>
            <person name="Clum A."/>
            <person name="Steindorff A."/>
            <person name="Ohm R.A."/>
            <person name="Martin F."/>
            <person name="Silar P."/>
            <person name="Natvig D.O."/>
            <person name="Lalanne C."/>
            <person name="Gautier V."/>
            <person name="Ament-Velasquez S.L."/>
            <person name="Kruys A."/>
            <person name="Hutchinson M.I."/>
            <person name="Powell A.J."/>
            <person name="Barry K."/>
            <person name="Miller A.N."/>
            <person name="Grigoriev I.V."/>
            <person name="Debuchy R."/>
            <person name="Gladieux P."/>
            <person name="Hiltunen Thoren M."/>
            <person name="Johannesson H."/>
        </authorList>
    </citation>
    <scope>NUCLEOTIDE SEQUENCE</scope>
    <source>
        <strain evidence="1">PSN293</strain>
    </source>
</reference>
<name>A0AAN6YM60_9PEZI</name>
<dbReference type="Proteomes" id="UP001301769">
    <property type="component" value="Unassembled WGS sequence"/>
</dbReference>
<accession>A0AAN6YM60</accession>
<protein>
    <submittedName>
        <fullName evidence="1">Uncharacterized protein</fullName>
    </submittedName>
</protein>
<dbReference type="EMBL" id="MU858045">
    <property type="protein sequence ID" value="KAK4220355.1"/>
    <property type="molecule type" value="Genomic_DNA"/>
</dbReference>
<reference evidence="1" key="2">
    <citation type="submission" date="2023-05" db="EMBL/GenBank/DDBJ databases">
        <authorList>
            <consortium name="Lawrence Berkeley National Laboratory"/>
            <person name="Steindorff A."/>
            <person name="Hensen N."/>
            <person name="Bonometti L."/>
            <person name="Westerberg I."/>
            <person name="Brannstrom I.O."/>
            <person name="Guillou S."/>
            <person name="Cros-Aarteil S."/>
            <person name="Calhoun S."/>
            <person name="Haridas S."/>
            <person name="Kuo A."/>
            <person name="Mondo S."/>
            <person name="Pangilinan J."/>
            <person name="Riley R."/>
            <person name="Labutti K."/>
            <person name="Andreopoulos B."/>
            <person name="Lipzen A."/>
            <person name="Chen C."/>
            <person name="Yanf M."/>
            <person name="Daum C."/>
            <person name="Ng V."/>
            <person name="Clum A."/>
            <person name="Ohm R."/>
            <person name="Martin F."/>
            <person name="Silar P."/>
            <person name="Natvig D."/>
            <person name="Lalanne C."/>
            <person name="Gautier V."/>
            <person name="Ament-Velasquez S.L."/>
            <person name="Kruys A."/>
            <person name="Hutchinson M.I."/>
            <person name="Powell A.J."/>
            <person name="Barry K."/>
            <person name="Miller A.N."/>
            <person name="Grigoriev I.V."/>
            <person name="Debuchy R."/>
            <person name="Gladieux P."/>
            <person name="Thoren M.H."/>
            <person name="Johannesson H."/>
        </authorList>
    </citation>
    <scope>NUCLEOTIDE SEQUENCE</scope>
    <source>
        <strain evidence="1">PSN293</strain>
    </source>
</reference>
<comment type="caution">
    <text evidence="1">The sequence shown here is derived from an EMBL/GenBank/DDBJ whole genome shotgun (WGS) entry which is preliminary data.</text>
</comment>
<organism evidence="1 2">
    <name type="scientific">Rhypophila decipiens</name>
    <dbReference type="NCBI Taxonomy" id="261697"/>
    <lineage>
        <taxon>Eukaryota</taxon>
        <taxon>Fungi</taxon>
        <taxon>Dikarya</taxon>
        <taxon>Ascomycota</taxon>
        <taxon>Pezizomycotina</taxon>
        <taxon>Sordariomycetes</taxon>
        <taxon>Sordariomycetidae</taxon>
        <taxon>Sordariales</taxon>
        <taxon>Naviculisporaceae</taxon>
        <taxon>Rhypophila</taxon>
    </lineage>
</organism>
<evidence type="ECO:0000313" key="1">
    <source>
        <dbReference type="EMBL" id="KAK4220355.1"/>
    </source>
</evidence>
<keyword evidence="2" id="KW-1185">Reference proteome</keyword>
<evidence type="ECO:0000313" key="2">
    <source>
        <dbReference type="Proteomes" id="UP001301769"/>
    </source>
</evidence>
<gene>
    <name evidence="1" type="ORF">QBC37DRAFT_367362</name>
</gene>
<sequence length="145" mass="15893">MPPRRATATEEQISLRLKHGIHTIFLFVKNDTTFGQISSDLLEILQDRYPKGLTSSIVPPKTTPVPAAGTSEAENIKIAYGIARDPTDLSRGWKSLNVDDSDTVADKELVDLSAVAFSLVSEAEDVDMDDVAFDVELMTLDDELL</sequence>